<dbReference type="Pfam" id="PF02104">
    <property type="entry name" value="SURF1"/>
    <property type="match status" value="1"/>
</dbReference>
<dbReference type="PANTHER" id="PTHR23427">
    <property type="entry name" value="SURFEIT LOCUS PROTEIN"/>
    <property type="match status" value="1"/>
</dbReference>
<dbReference type="PANTHER" id="PTHR23427:SF2">
    <property type="entry name" value="SURFEIT LOCUS PROTEIN 1"/>
    <property type="match status" value="1"/>
</dbReference>
<keyword evidence="4 6" id="KW-1133">Transmembrane helix</keyword>
<evidence type="ECO:0000256" key="6">
    <source>
        <dbReference type="RuleBase" id="RU363076"/>
    </source>
</evidence>
<dbReference type="KEGG" id="cate:C2869_09725"/>
<keyword evidence="5 6" id="KW-0472">Membrane</keyword>
<keyword evidence="6" id="KW-1003">Cell membrane</keyword>
<keyword evidence="8" id="KW-1185">Reference proteome</keyword>
<evidence type="ECO:0000313" key="8">
    <source>
        <dbReference type="Proteomes" id="UP000244441"/>
    </source>
</evidence>
<reference evidence="7 8" key="1">
    <citation type="submission" date="2018-01" db="EMBL/GenBank/DDBJ databases">
        <title>Genome sequence of a Cantenovulum-like bacteria.</title>
        <authorList>
            <person name="Tan W.R."/>
            <person name="Lau N.-S."/>
            <person name="Go F."/>
            <person name="Amirul A.-A.A."/>
        </authorList>
    </citation>
    <scope>NUCLEOTIDE SEQUENCE [LARGE SCALE GENOMIC DNA]</scope>
    <source>
        <strain evidence="7 8">CCB-QB4</strain>
    </source>
</reference>
<dbReference type="EMBL" id="CP026604">
    <property type="protein sequence ID" value="AWB66691.1"/>
    <property type="molecule type" value="Genomic_DNA"/>
</dbReference>
<dbReference type="GO" id="GO:0005886">
    <property type="term" value="C:plasma membrane"/>
    <property type="evidence" value="ECO:0007669"/>
    <property type="project" value="UniProtKB-SubCell"/>
</dbReference>
<dbReference type="RefSeq" id="WP_108602749.1">
    <property type="nucleotide sequence ID" value="NZ_CP026604.1"/>
</dbReference>
<feature type="transmembrane region" description="Helical" evidence="6">
    <location>
        <begin position="12"/>
        <end position="35"/>
    </location>
</feature>
<feature type="transmembrane region" description="Helical" evidence="6">
    <location>
        <begin position="250"/>
        <end position="270"/>
    </location>
</feature>
<dbReference type="Proteomes" id="UP000244441">
    <property type="component" value="Chromosome"/>
</dbReference>
<proteinExistence type="inferred from homology"/>
<evidence type="ECO:0000256" key="5">
    <source>
        <dbReference type="ARBA" id="ARBA00023136"/>
    </source>
</evidence>
<evidence type="ECO:0000256" key="2">
    <source>
        <dbReference type="ARBA" id="ARBA00007165"/>
    </source>
</evidence>
<evidence type="ECO:0000256" key="3">
    <source>
        <dbReference type="ARBA" id="ARBA00022692"/>
    </source>
</evidence>
<dbReference type="InterPro" id="IPR045214">
    <property type="entry name" value="Surf1/Surf4"/>
</dbReference>
<dbReference type="OrthoDB" id="9789940at2"/>
<accession>A0A2S0VR50</accession>
<evidence type="ECO:0000313" key="7">
    <source>
        <dbReference type="EMBL" id="AWB66691.1"/>
    </source>
</evidence>
<dbReference type="PROSITE" id="PS50895">
    <property type="entry name" value="SURF1"/>
    <property type="match status" value="1"/>
</dbReference>
<dbReference type="AlphaFoldDB" id="A0A2S0VR50"/>
<name>A0A2S0VR50_9ALTE</name>
<dbReference type="InterPro" id="IPR002994">
    <property type="entry name" value="Surf1/Shy1"/>
</dbReference>
<gene>
    <name evidence="7" type="ORF">C2869_09725</name>
</gene>
<dbReference type="CDD" id="cd06662">
    <property type="entry name" value="SURF1"/>
    <property type="match status" value="1"/>
</dbReference>
<evidence type="ECO:0000256" key="4">
    <source>
        <dbReference type="ARBA" id="ARBA00022989"/>
    </source>
</evidence>
<comment type="subcellular location">
    <subcellularLocation>
        <location evidence="6">Cell membrane</location>
        <topology evidence="6">Multi-pass membrane protein</topology>
    </subcellularLocation>
    <subcellularLocation>
        <location evidence="1">Membrane</location>
    </subcellularLocation>
</comment>
<keyword evidence="3 6" id="KW-0812">Transmembrane</keyword>
<protein>
    <recommendedName>
        <fullName evidence="6">SURF1-like protein</fullName>
    </recommendedName>
</protein>
<organism evidence="7 8">
    <name type="scientific">Saccharobesus litoralis</name>
    <dbReference type="NCBI Taxonomy" id="2172099"/>
    <lineage>
        <taxon>Bacteria</taxon>
        <taxon>Pseudomonadati</taxon>
        <taxon>Pseudomonadota</taxon>
        <taxon>Gammaproteobacteria</taxon>
        <taxon>Alteromonadales</taxon>
        <taxon>Alteromonadaceae</taxon>
        <taxon>Saccharobesus</taxon>
    </lineage>
</organism>
<evidence type="ECO:0000256" key="1">
    <source>
        <dbReference type="ARBA" id="ARBA00004370"/>
    </source>
</evidence>
<sequence>MQITLGGFWPNVQVLTTIFVISVFTALMSLGFWQLDRADFKQLRMERINALQGQQVIGINQLPTQPEMAQDYIVVVEGQFKPDFMWLLENQVVNKKVGFDVIALLALVNGQHVLVNLGWIPANQNMMPMTNIQLPLDKVLFQAVVHYPKVNLLQTELPYTFKTSERLQQVIPSVLQEVLNVELLPFVLLNRNLQSKTANEVELLQGNPILADKVADKSAEKVSHQQKPLQPSYYISHWQQTVMPAEKHKAYAVQWFALAATWLILILWRFTKQCRITPKN</sequence>
<comment type="similarity">
    <text evidence="2 6">Belongs to the SURF1 family.</text>
</comment>